<dbReference type="EMBL" id="GGEC01090005">
    <property type="protein sequence ID" value="MBX70489.1"/>
    <property type="molecule type" value="Transcribed_RNA"/>
</dbReference>
<protein>
    <submittedName>
        <fullName evidence="1">Uncharacterized protein</fullName>
    </submittedName>
</protein>
<evidence type="ECO:0000313" key="1">
    <source>
        <dbReference type="EMBL" id="MBX70489.1"/>
    </source>
</evidence>
<organism evidence="1">
    <name type="scientific">Rhizophora mucronata</name>
    <name type="common">Asiatic mangrove</name>
    <dbReference type="NCBI Taxonomy" id="61149"/>
    <lineage>
        <taxon>Eukaryota</taxon>
        <taxon>Viridiplantae</taxon>
        <taxon>Streptophyta</taxon>
        <taxon>Embryophyta</taxon>
        <taxon>Tracheophyta</taxon>
        <taxon>Spermatophyta</taxon>
        <taxon>Magnoliopsida</taxon>
        <taxon>eudicotyledons</taxon>
        <taxon>Gunneridae</taxon>
        <taxon>Pentapetalae</taxon>
        <taxon>rosids</taxon>
        <taxon>fabids</taxon>
        <taxon>Malpighiales</taxon>
        <taxon>Rhizophoraceae</taxon>
        <taxon>Rhizophora</taxon>
    </lineage>
</organism>
<proteinExistence type="predicted"/>
<reference evidence="1" key="1">
    <citation type="submission" date="2018-02" db="EMBL/GenBank/DDBJ databases">
        <title>Rhizophora mucronata_Transcriptome.</title>
        <authorList>
            <person name="Meera S.P."/>
            <person name="Sreeshan A."/>
            <person name="Augustine A."/>
        </authorList>
    </citation>
    <scope>NUCLEOTIDE SEQUENCE</scope>
    <source>
        <tissue evidence="1">Leaf</tissue>
    </source>
</reference>
<name>A0A2P2QTZ1_RHIMU</name>
<accession>A0A2P2QTZ1</accession>
<sequence>MLGLQERNKGQPK</sequence>